<name>A0A6M3X7A3_9ZZZZ</name>
<sequence>MAKTYKAKTLDDTVYTIEEVQIEESEDVIETEMRTLPFLDTEIAKATTAIAEQQAKLTALQAERTAVFNVAKTVKLKEPEPVEEPLEL</sequence>
<accession>A0A6M3X7A3</accession>
<evidence type="ECO:0000313" key="1">
    <source>
        <dbReference type="EMBL" id="QJH93347.1"/>
    </source>
</evidence>
<reference evidence="1" key="1">
    <citation type="submission" date="2020-03" db="EMBL/GenBank/DDBJ databases">
        <title>The deep terrestrial virosphere.</title>
        <authorList>
            <person name="Holmfeldt K."/>
            <person name="Nilsson E."/>
            <person name="Simone D."/>
            <person name="Lopez-Fernandez M."/>
            <person name="Wu X."/>
            <person name="de Brujin I."/>
            <person name="Lundin D."/>
            <person name="Andersson A."/>
            <person name="Bertilsson S."/>
            <person name="Dopson M."/>
        </authorList>
    </citation>
    <scope>NUCLEOTIDE SEQUENCE</scope>
    <source>
        <strain evidence="1">MM171B04652</strain>
    </source>
</reference>
<gene>
    <name evidence="1" type="ORF">MM171B04652_0002</name>
</gene>
<dbReference type="EMBL" id="MT143969">
    <property type="protein sequence ID" value="QJH93347.1"/>
    <property type="molecule type" value="Genomic_DNA"/>
</dbReference>
<dbReference type="AlphaFoldDB" id="A0A6M3X7A3"/>
<protein>
    <submittedName>
        <fullName evidence="1">Uncharacterized protein</fullName>
    </submittedName>
</protein>
<proteinExistence type="predicted"/>
<organism evidence="1">
    <name type="scientific">viral metagenome</name>
    <dbReference type="NCBI Taxonomy" id="1070528"/>
    <lineage>
        <taxon>unclassified sequences</taxon>
        <taxon>metagenomes</taxon>
        <taxon>organismal metagenomes</taxon>
    </lineage>
</organism>